<comment type="pathway">
    <text evidence="1 6">Carbohydrate biosynthesis; dTDP-L-rhamnose biosynthesis.</text>
</comment>
<sequence length="288" mass="32158">MKNILVLGAKGMAGHVITAYLGSMDAYTVTGIARGGDENDGLVNLDVSDVQALEQFIAGRKFDVVINCIGILNKDAEDHSYKAVWYNSYLPHLLEHWGSRYGFRLIHISTDCVFSGKSTGGYTEQAPKDGIGYYAQSKALGEVVNGKDLTFRTSIIGPELKAGGIGLFHWFMGQGSDATLKGFTRAYWTGVTTMVLARAIHEAIKQDLKGLYQLVYPEKISKYDLVGLFNTTFRDGKMNIQPDDHYKIDKSLVNTRTDFDFAVPAYEDMITEMRQWMLQHPELYSSYS</sequence>
<reference evidence="8 9" key="1">
    <citation type="submission" date="2018-03" db="EMBL/GenBank/DDBJ databases">
        <title>Genomic Encyclopedia of Type Strains, Phase III (KMG-III): the genomes of soil and plant-associated and newly described type strains.</title>
        <authorList>
            <person name="Whitman W."/>
        </authorList>
    </citation>
    <scope>NUCLEOTIDE SEQUENCE [LARGE SCALE GENOMIC DNA]</scope>
    <source>
        <strain evidence="8 9">CGMCC 1.12700</strain>
    </source>
</reference>
<name>A0A2P8DB69_9BACT</name>
<dbReference type="Pfam" id="PF04321">
    <property type="entry name" value="RmlD_sub_bind"/>
    <property type="match status" value="1"/>
</dbReference>
<evidence type="ECO:0000256" key="3">
    <source>
        <dbReference type="ARBA" id="ARBA00012929"/>
    </source>
</evidence>
<evidence type="ECO:0000313" key="9">
    <source>
        <dbReference type="Proteomes" id="UP000240572"/>
    </source>
</evidence>
<comment type="similarity">
    <text evidence="2 6">Belongs to the dTDP-4-dehydrorhamnose reductase family.</text>
</comment>
<dbReference type="PANTHER" id="PTHR10491">
    <property type="entry name" value="DTDP-4-DEHYDRORHAMNOSE REDUCTASE"/>
    <property type="match status" value="1"/>
</dbReference>
<evidence type="ECO:0000256" key="2">
    <source>
        <dbReference type="ARBA" id="ARBA00010944"/>
    </source>
</evidence>
<dbReference type="EMBL" id="PYGD01000001">
    <property type="protein sequence ID" value="PSK94468.1"/>
    <property type="molecule type" value="Genomic_DNA"/>
</dbReference>
<dbReference type="SUPFAM" id="SSF51735">
    <property type="entry name" value="NAD(P)-binding Rossmann-fold domains"/>
    <property type="match status" value="1"/>
</dbReference>
<comment type="catalytic activity">
    <reaction evidence="5">
        <text>dTDP-beta-L-rhamnose + NADP(+) = dTDP-4-dehydro-beta-L-rhamnose + NADPH + H(+)</text>
        <dbReference type="Rhea" id="RHEA:21796"/>
        <dbReference type="ChEBI" id="CHEBI:15378"/>
        <dbReference type="ChEBI" id="CHEBI:57510"/>
        <dbReference type="ChEBI" id="CHEBI:57783"/>
        <dbReference type="ChEBI" id="CHEBI:58349"/>
        <dbReference type="ChEBI" id="CHEBI:62830"/>
        <dbReference type="EC" id="1.1.1.133"/>
    </reaction>
</comment>
<dbReference type="GO" id="GO:0008831">
    <property type="term" value="F:dTDP-4-dehydrorhamnose reductase activity"/>
    <property type="evidence" value="ECO:0007669"/>
    <property type="project" value="UniProtKB-EC"/>
</dbReference>
<dbReference type="InterPro" id="IPR005913">
    <property type="entry name" value="dTDP_dehydrorham_reduct"/>
</dbReference>
<organism evidence="8 9">
    <name type="scientific">Taibaiella chishuiensis</name>
    <dbReference type="NCBI Taxonomy" id="1434707"/>
    <lineage>
        <taxon>Bacteria</taxon>
        <taxon>Pseudomonadati</taxon>
        <taxon>Bacteroidota</taxon>
        <taxon>Chitinophagia</taxon>
        <taxon>Chitinophagales</taxon>
        <taxon>Chitinophagaceae</taxon>
        <taxon>Taibaiella</taxon>
    </lineage>
</organism>
<dbReference type="Gene3D" id="3.40.50.720">
    <property type="entry name" value="NAD(P)-binding Rossmann-like Domain"/>
    <property type="match status" value="1"/>
</dbReference>
<protein>
    <recommendedName>
        <fullName evidence="4 6">dTDP-4-dehydrorhamnose reductase</fullName>
        <ecNumber evidence="3 6">1.1.1.133</ecNumber>
    </recommendedName>
</protein>
<evidence type="ECO:0000256" key="6">
    <source>
        <dbReference type="RuleBase" id="RU364082"/>
    </source>
</evidence>
<dbReference type="GO" id="GO:0005829">
    <property type="term" value="C:cytosol"/>
    <property type="evidence" value="ECO:0007669"/>
    <property type="project" value="TreeGrafter"/>
</dbReference>
<dbReference type="PANTHER" id="PTHR10491:SF4">
    <property type="entry name" value="METHIONINE ADENOSYLTRANSFERASE 2 SUBUNIT BETA"/>
    <property type="match status" value="1"/>
</dbReference>
<dbReference type="UniPathway" id="UPA00124"/>
<dbReference type="OrthoDB" id="9803892at2"/>
<comment type="function">
    <text evidence="6">Catalyzes the reduction of dTDP-6-deoxy-L-lyxo-4-hexulose to yield dTDP-L-rhamnose.</text>
</comment>
<dbReference type="Proteomes" id="UP000240572">
    <property type="component" value="Unassembled WGS sequence"/>
</dbReference>
<dbReference type="EC" id="1.1.1.133" evidence="3 6"/>
<evidence type="ECO:0000313" key="8">
    <source>
        <dbReference type="EMBL" id="PSK94468.1"/>
    </source>
</evidence>
<dbReference type="InterPro" id="IPR036291">
    <property type="entry name" value="NAD(P)-bd_dom_sf"/>
</dbReference>
<keyword evidence="6" id="KW-0560">Oxidoreductase</keyword>
<dbReference type="GO" id="GO:0019305">
    <property type="term" value="P:dTDP-rhamnose biosynthetic process"/>
    <property type="evidence" value="ECO:0007669"/>
    <property type="project" value="UniProtKB-UniPathway"/>
</dbReference>
<feature type="domain" description="RmlD-like substrate binding" evidence="7">
    <location>
        <begin position="3"/>
        <end position="225"/>
    </location>
</feature>
<evidence type="ECO:0000256" key="4">
    <source>
        <dbReference type="ARBA" id="ARBA00017099"/>
    </source>
</evidence>
<accession>A0A2P8DB69</accession>
<dbReference type="RefSeq" id="WP_106521171.1">
    <property type="nucleotide sequence ID" value="NZ_PYGD01000001.1"/>
</dbReference>
<keyword evidence="6" id="KW-0521">NADP</keyword>
<dbReference type="InterPro" id="IPR029903">
    <property type="entry name" value="RmlD-like-bd"/>
</dbReference>
<gene>
    <name evidence="8" type="ORF">B0I18_101624</name>
</gene>
<dbReference type="CDD" id="cd05254">
    <property type="entry name" value="dTDP_HR_like_SDR_e"/>
    <property type="match status" value="1"/>
</dbReference>
<comment type="caution">
    <text evidence="8">The sequence shown here is derived from an EMBL/GenBank/DDBJ whole genome shotgun (WGS) entry which is preliminary data.</text>
</comment>
<evidence type="ECO:0000256" key="1">
    <source>
        <dbReference type="ARBA" id="ARBA00004781"/>
    </source>
</evidence>
<proteinExistence type="inferred from homology"/>
<evidence type="ECO:0000256" key="5">
    <source>
        <dbReference type="ARBA" id="ARBA00048200"/>
    </source>
</evidence>
<keyword evidence="9" id="KW-1185">Reference proteome</keyword>
<dbReference type="AlphaFoldDB" id="A0A2P8DB69"/>
<evidence type="ECO:0000259" key="7">
    <source>
        <dbReference type="Pfam" id="PF04321"/>
    </source>
</evidence>